<organism evidence="6 7">
    <name type="scientific">Bacteroides reticulotermitis</name>
    <dbReference type="NCBI Taxonomy" id="1133319"/>
    <lineage>
        <taxon>Bacteria</taxon>
        <taxon>Pseudomonadati</taxon>
        <taxon>Bacteroidota</taxon>
        <taxon>Bacteroidia</taxon>
        <taxon>Bacteroidales</taxon>
        <taxon>Bacteroidaceae</taxon>
        <taxon>Bacteroides</taxon>
    </lineage>
</organism>
<evidence type="ECO:0000256" key="4">
    <source>
        <dbReference type="PROSITE-ProRule" id="PRU01161"/>
    </source>
</evidence>
<reference evidence="6" key="1">
    <citation type="submission" date="2020-08" db="EMBL/GenBank/DDBJ databases">
        <title>Genomic Encyclopedia of Type Strains, Phase IV (KMG-IV): sequencing the most valuable type-strain genomes for metagenomic binning, comparative biology and taxonomic classification.</title>
        <authorList>
            <person name="Goeker M."/>
        </authorList>
    </citation>
    <scope>NUCLEOTIDE SEQUENCE [LARGE SCALE GENOMIC DNA]</scope>
    <source>
        <strain evidence="6">DSM 105720</strain>
    </source>
</reference>
<dbReference type="SUPFAM" id="SSF52151">
    <property type="entry name" value="FabD/lysophospholipase-like"/>
    <property type="match status" value="1"/>
</dbReference>
<dbReference type="CDD" id="cd07205">
    <property type="entry name" value="Pat_PNPLA6_PNPLA7_NTE1_like"/>
    <property type="match status" value="1"/>
</dbReference>
<evidence type="ECO:0000313" key="7">
    <source>
        <dbReference type="Proteomes" id="UP000560658"/>
    </source>
</evidence>
<dbReference type="Gene3D" id="2.40.160.50">
    <property type="entry name" value="membrane protein fhac: a member of the omp85/tpsb transporter family"/>
    <property type="match status" value="1"/>
</dbReference>
<keyword evidence="1 4" id="KW-0378">Hydrolase</keyword>
<dbReference type="PROSITE" id="PS51635">
    <property type="entry name" value="PNPLA"/>
    <property type="match status" value="1"/>
</dbReference>
<evidence type="ECO:0000259" key="5">
    <source>
        <dbReference type="PROSITE" id="PS51635"/>
    </source>
</evidence>
<keyword evidence="7" id="KW-1185">Reference proteome</keyword>
<evidence type="ECO:0000313" key="6">
    <source>
        <dbReference type="EMBL" id="MBB4043013.1"/>
    </source>
</evidence>
<gene>
    <name evidence="6" type="ORF">GGR06_000778</name>
</gene>
<sequence>MKQPHFSILLLLSFLTFSVSLFSQGQRKKVGVVLSGGGAKGVAHIKALKVIEEAGIPIDYIAGTSMGSIVGGLYAIGYTTEQLDSMVRKQDWTFLLSDRIKRSAMSLPDRERSEKYVLSLPFTKNPKDAVAGGIMKGQNLANLFSDLTVGYHDSICFDKLPIPFACVAANVVNGDQIIFRNGVLSTAMRASMAIPGVFTPIRKDSMVLVDGGIVNNYPADVVKAMGADIIIGVDVQNTLRKADKLSSAPDILGQIIDLTCQANHERNVKLTDTYIRVNVDGFSSASFSPSAIDSLMRRGEEAARGQWNSLLALKKEIGISDNYVPKVHGPYTSLSDSRAIYITEISFSGVEEDDKKWLMKKCNLKEHSDNTTLQIEQALFQLRGSQSYSSASYTLTQTPEGYQLAFLLEEKYEKRINLGIRFDSEEIASLLVNATAELKTHIPSRLSFTGRLGKRYSARVDYTLEPVRQRNFNFSYMFQYNDINIYEEGNRAYNTTYKYHLGEFGFSDVWYKNLRFGLGFRFEYYKYQDFLFKKPEVADLQVESEHFLSYFAQVHYNTFDKGHFPSKGSDFKAAYSLYTDNLAQYNDHAPFSALSASWSSVIPVTRRFSIIPSIYGRVLIGKDMAYPLMNTIGGETYGLYIPQQLPFAGITNIEQVDNSITVASLKFRQRMGSIHYLTLTGNYGLTDSHFFKLLKGRNIYGISAGYGMDSMFGPLEISLGYSNQTDKVSCYVNLGYYF</sequence>
<evidence type="ECO:0000256" key="1">
    <source>
        <dbReference type="ARBA" id="ARBA00022801"/>
    </source>
</evidence>
<dbReference type="InterPro" id="IPR002641">
    <property type="entry name" value="PNPLA_dom"/>
</dbReference>
<evidence type="ECO:0000256" key="2">
    <source>
        <dbReference type="ARBA" id="ARBA00022963"/>
    </source>
</evidence>
<proteinExistence type="predicted"/>
<keyword evidence="3 4" id="KW-0443">Lipid metabolism</keyword>
<protein>
    <submittedName>
        <fullName evidence="6">NTE family protein</fullName>
    </submittedName>
</protein>
<feature type="short sequence motif" description="GXSXG" evidence="4">
    <location>
        <begin position="63"/>
        <end position="67"/>
    </location>
</feature>
<accession>A0A840D3Z8</accession>
<dbReference type="GO" id="GO:0016042">
    <property type="term" value="P:lipid catabolic process"/>
    <property type="evidence" value="ECO:0007669"/>
    <property type="project" value="UniProtKB-UniRule"/>
</dbReference>
<dbReference type="Proteomes" id="UP000560658">
    <property type="component" value="Unassembled WGS sequence"/>
</dbReference>
<feature type="active site" description="Proton acceptor" evidence="4">
    <location>
        <position position="210"/>
    </location>
</feature>
<dbReference type="EMBL" id="JACIER010000002">
    <property type="protein sequence ID" value="MBB4043013.1"/>
    <property type="molecule type" value="Genomic_DNA"/>
</dbReference>
<dbReference type="InterPro" id="IPR050301">
    <property type="entry name" value="NTE"/>
</dbReference>
<dbReference type="AlphaFoldDB" id="A0A840D3Z8"/>
<dbReference type="PANTHER" id="PTHR14226">
    <property type="entry name" value="NEUROPATHY TARGET ESTERASE/SWISS CHEESE D.MELANOGASTER"/>
    <property type="match status" value="1"/>
</dbReference>
<dbReference type="GO" id="GO:0016787">
    <property type="term" value="F:hydrolase activity"/>
    <property type="evidence" value="ECO:0007669"/>
    <property type="project" value="UniProtKB-UniRule"/>
</dbReference>
<feature type="short sequence motif" description="GXGXXG" evidence="4">
    <location>
        <begin position="36"/>
        <end position="41"/>
    </location>
</feature>
<evidence type="ECO:0000256" key="3">
    <source>
        <dbReference type="ARBA" id="ARBA00023098"/>
    </source>
</evidence>
<comment type="caution">
    <text evidence="6">The sequence shown here is derived from an EMBL/GenBank/DDBJ whole genome shotgun (WGS) entry which is preliminary data.</text>
</comment>
<dbReference type="PANTHER" id="PTHR14226:SF76">
    <property type="entry name" value="NTE FAMILY PROTEIN RSSA"/>
    <property type="match status" value="1"/>
</dbReference>
<feature type="short sequence motif" description="DGA/G" evidence="4">
    <location>
        <begin position="210"/>
        <end position="212"/>
    </location>
</feature>
<name>A0A840D3Z8_9BACE</name>
<dbReference type="Pfam" id="PF19143">
    <property type="entry name" value="Omp85_2"/>
    <property type="match status" value="1"/>
</dbReference>
<dbReference type="RefSeq" id="WP_044160986.1">
    <property type="nucleotide sequence ID" value="NZ_JACIER010000002.1"/>
</dbReference>
<dbReference type="InterPro" id="IPR043864">
    <property type="entry name" value="Omp85-like_dom"/>
</dbReference>
<dbReference type="Pfam" id="PF01734">
    <property type="entry name" value="Patatin"/>
    <property type="match status" value="1"/>
</dbReference>
<dbReference type="InterPro" id="IPR016035">
    <property type="entry name" value="Acyl_Trfase/lysoPLipase"/>
</dbReference>
<feature type="domain" description="PNPLA" evidence="5">
    <location>
        <begin position="32"/>
        <end position="223"/>
    </location>
</feature>
<keyword evidence="2 4" id="KW-0442">Lipid degradation</keyword>
<feature type="active site" description="Nucleophile" evidence="4">
    <location>
        <position position="65"/>
    </location>
</feature>
<dbReference type="Gene3D" id="3.40.1090.10">
    <property type="entry name" value="Cytosolic phospholipase A2 catalytic domain"/>
    <property type="match status" value="2"/>
</dbReference>